<dbReference type="Proteomes" id="UP001637990">
    <property type="component" value="Unassembled WGS sequence"/>
</dbReference>
<evidence type="ECO:0000313" key="4">
    <source>
        <dbReference type="EMBL" id="MFO3706354.1"/>
    </source>
</evidence>
<keyword evidence="7" id="KW-1185">Reference proteome</keyword>
<proteinExistence type="predicted"/>
<dbReference type="SUPFAM" id="SSF55729">
    <property type="entry name" value="Acyl-CoA N-acyltransferases (Nat)"/>
    <property type="match status" value="1"/>
</dbReference>
<evidence type="ECO:0000256" key="2">
    <source>
        <dbReference type="ARBA" id="ARBA00023315"/>
    </source>
</evidence>
<reference evidence="4 7" key="2">
    <citation type="submission" date="2024-11" db="EMBL/GenBank/DDBJ databases">
        <title>Genome sequencing of Xanthomonas codiaei.</title>
        <authorList>
            <person name="Studholme D.J."/>
        </authorList>
    </citation>
    <scope>NUCLEOTIDE SEQUENCE [LARGE SCALE GENOMIC DNA]</scope>
    <source>
        <strain evidence="4 7">NCPPB 4350</strain>
    </source>
</reference>
<protein>
    <submittedName>
        <fullName evidence="5">GNAT family N-acetyltransferase</fullName>
    </submittedName>
</protein>
<dbReference type="GO" id="GO:0016747">
    <property type="term" value="F:acyltransferase activity, transferring groups other than amino-acyl groups"/>
    <property type="evidence" value="ECO:0007669"/>
    <property type="project" value="InterPro"/>
</dbReference>
<dbReference type="EMBL" id="JBJGBS010000083">
    <property type="protein sequence ID" value="MFO3706354.1"/>
    <property type="molecule type" value="Genomic_DNA"/>
</dbReference>
<organism evidence="5 6">
    <name type="scientific">Xanthomonas codiaei</name>
    <dbReference type="NCBI Taxonomy" id="56463"/>
    <lineage>
        <taxon>Bacteria</taxon>
        <taxon>Pseudomonadati</taxon>
        <taxon>Pseudomonadota</taxon>
        <taxon>Gammaproteobacteria</taxon>
        <taxon>Lysobacterales</taxon>
        <taxon>Lysobacteraceae</taxon>
        <taxon>Xanthomonas</taxon>
    </lineage>
</organism>
<dbReference type="Pfam" id="PF00583">
    <property type="entry name" value="Acetyltransf_1"/>
    <property type="match status" value="1"/>
</dbReference>
<dbReference type="PANTHER" id="PTHR43877">
    <property type="entry name" value="AMINOALKYLPHOSPHONATE N-ACETYLTRANSFERASE-RELATED-RELATED"/>
    <property type="match status" value="1"/>
</dbReference>
<reference evidence="5 6" key="1">
    <citation type="submission" date="2016-08" db="EMBL/GenBank/DDBJ databases">
        <authorList>
            <person name="Seilhamer J.J."/>
        </authorList>
    </citation>
    <scope>NUCLEOTIDE SEQUENCE [LARGE SCALE GENOMIC DNA]</scope>
    <source>
        <strain evidence="5 6">CFBP4690</strain>
    </source>
</reference>
<gene>
    <name evidence="4" type="ORF">ACI6Q5_15585</name>
    <name evidence="5" type="ORF">XcodCFBP4690_19575</name>
</gene>
<evidence type="ECO:0000313" key="5">
    <source>
        <dbReference type="EMBL" id="PPU58858.1"/>
    </source>
</evidence>
<dbReference type="OrthoDB" id="5525374at2"/>
<sequence>MPGRVTQASAPLRLCANAPAAAGLELRPEQPTDIAWLEDLYASTRSDELAPVPWPEATKRAFLQQQFALQRAHYRQHFAGAEFSIVQAEDLRIGRLYLHRAATHLTVVDISLLPEWRGRGIGSQLIVHAQALAREAGGTVSLHVLHANPAAQRLYGRLGFVAGDSTQTHLQMHWHPSDHPPA</sequence>
<keyword evidence="2" id="KW-0012">Acyltransferase</keyword>
<dbReference type="PROSITE" id="PS51186">
    <property type="entry name" value="GNAT"/>
    <property type="match status" value="1"/>
</dbReference>
<dbReference type="InterPro" id="IPR000182">
    <property type="entry name" value="GNAT_dom"/>
</dbReference>
<evidence type="ECO:0000313" key="7">
    <source>
        <dbReference type="Proteomes" id="UP001637990"/>
    </source>
</evidence>
<evidence type="ECO:0000259" key="3">
    <source>
        <dbReference type="PROSITE" id="PS51186"/>
    </source>
</evidence>
<dbReference type="Gene3D" id="3.40.630.30">
    <property type="match status" value="1"/>
</dbReference>
<dbReference type="InterPro" id="IPR050832">
    <property type="entry name" value="Bact_Acetyltransf"/>
</dbReference>
<evidence type="ECO:0000256" key="1">
    <source>
        <dbReference type="ARBA" id="ARBA00022679"/>
    </source>
</evidence>
<dbReference type="PANTHER" id="PTHR43877:SF2">
    <property type="entry name" value="AMINOALKYLPHOSPHONATE N-ACETYLTRANSFERASE-RELATED"/>
    <property type="match status" value="1"/>
</dbReference>
<evidence type="ECO:0000313" key="6">
    <source>
        <dbReference type="Proteomes" id="UP000237872"/>
    </source>
</evidence>
<dbReference type="Proteomes" id="UP000237872">
    <property type="component" value="Unassembled WGS sequence"/>
</dbReference>
<dbReference type="CDD" id="cd04301">
    <property type="entry name" value="NAT_SF"/>
    <property type="match status" value="1"/>
</dbReference>
<keyword evidence="1 5" id="KW-0808">Transferase</keyword>
<comment type="caution">
    <text evidence="5">The sequence shown here is derived from an EMBL/GenBank/DDBJ whole genome shotgun (WGS) entry which is preliminary data.</text>
</comment>
<accession>A0A2S7CBA0</accession>
<dbReference type="EMBL" id="MDEC01000037">
    <property type="protein sequence ID" value="PPU58858.1"/>
    <property type="molecule type" value="Genomic_DNA"/>
</dbReference>
<dbReference type="InterPro" id="IPR016181">
    <property type="entry name" value="Acyl_CoA_acyltransferase"/>
</dbReference>
<feature type="domain" description="N-acetyltransferase" evidence="3">
    <location>
        <begin position="24"/>
        <end position="182"/>
    </location>
</feature>
<name>A0A2S7CBA0_9XANT</name>
<dbReference type="AlphaFoldDB" id="A0A2S7CBA0"/>
<dbReference type="RefSeq" id="WP_104543681.1">
    <property type="nucleotide sequence ID" value="NZ_JBJGBS010000083.1"/>
</dbReference>